<gene>
    <name evidence="2" type="ORF">NP493_2593g00011</name>
    <name evidence="1" type="ORF">NP493_7141g00000</name>
</gene>
<reference evidence="1" key="1">
    <citation type="journal article" date="2023" name="Mol. Biol. Evol.">
        <title>Third-Generation Sequencing Reveals the Adaptive Role of the Epigenome in Three Deep-Sea Polychaetes.</title>
        <authorList>
            <person name="Perez M."/>
            <person name="Aroh O."/>
            <person name="Sun Y."/>
            <person name="Lan Y."/>
            <person name="Juniper S.K."/>
            <person name="Young C.R."/>
            <person name="Angers B."/>
            <person name="Qian P.Y."/>
        </authorList>
    </citation>
    <scope>NUCLEOTIDE SEQUENCE</scope>
    <source>
        <strain evidence="1">R07B-5</strain>
    </source>
</reference>
<dbReference type="AlphaFoldDB" id="A0AAD9IRM8"/>
<keyword evidence="3" id="KW-1185">Reference proteome</keyword>
<evidence type="ECO:0000313" key="2">
    <source>
        <dbReference type="EMBL" id="KAK2151653.1"/>
    </source>
</evidence>
<dbReference type="EMBL" id="JAODUO010002580">
    <property type="protein sequence ID" value="KAK2151653.1"/>
    <property type="molecule type" value="Genomic_DNA"/>
</dbReference>
<accession>A0AAD9IRM8</accession>
<organism evidence="1 3">
    <name type="scientific">Ridgeia piscesae</name>
    <name type="common">Tubeworm</name>
    <dbReference type="NCBI Taxonomy" id="27915"/>
    <lineage>
        <taxon>Eukaryota</taxon>
        <taxon>Metazoa</taxon>
        <taxon>Spiralia</taxon>
        <taxon>Lophotrochozoa</taxon>
        <taxon>Annelida</taxon>
        <taxon>Polychaeta</taxon>
        <taxon>Sedentaria</taxon>
        <taxon>Canalipalpata</taxon>
        <taxon>Sabellida</taxon>
        <taxon>Siboglinidae</taxon>
        <taxon>Ridgeia</taxon>
    </lineage>
</organism>
<name>A0AAD9IRM8_RIDPI</name>
<protein>
    <submittedName>
        <fullName evidence="1">Uncharacterized protein</fullName>
    </submittedName>
</protein>
<comment type="caution">
    <text evidence="1">The sequence shown here is derived from an EMBL/GenBank/DDBJ whole genome shotgun (WGS) entry which is preliminary data.</text>
</comment>
<sequence>MQQGQRLLPVMPMQRPQPWKVLQVKRMSPV</sequence>
<dbReference type="EMBL" id="JAODUO010007129">
    <property type="protein sequence ID" value="KAK2138785.1"/>
    <property type="molecule type" value="Genomic_DNA"/>
</dbReference>
<evidence type="ECO:0000313" key="1">
    <source>
        <dbReference type="EMBL" id="KAK2138785.1"/>
    </source>
</evidence>
<proteinExistence type="predicted"/>
<dbReference type="Proteomes" id="UP001209878">
    <property type="component" value="Unassembled WGS sequence"/>
</dbReference>
<evidence type="ECO:0000313" key="3">
    <source>
        <dbReference type="Proteomes" id="UP001209878"/>
    </source>
</evidence>